<sequence>MNVINEKRIKPTLVDPYVRQKIIKTIKPSKVNYWGPTKNAAQYFYEDYIRPNLFSVILIGIFVMILIYRYTLTQKDKLLRELNNEEKIKNPDLDMAMLLYRYQKEMSLEPENKTKVSYPIYPYVNNVR</sequence>
<dbReference type="EMBL" id="MN739359">
    <property type="protein sequence ID" value="QHT00829.1"/>
    <property type="molecule type" value="Genomic_DNA"/>
</dbReference>
<keyword evidence="1" id="KW-0812">Transmembrane</keyword>
<protein>
    <submittedName>
        <fullName evidence="2">Uncharacterized protein</fullName>
    </submittedName>
</protein>
<name>A0A6C0CAY6_9ZZZZ</name>
<reference evidence="2" key="1">
    <citation type="journal article" date="2020" name="Nature">
        <title>Giant virus diversity and host interactions through global metagenomics.</title>
        <authorList>
            <person name="Schulz F."/>
            <person name="Roux S."/>
            <person name="Paez-Espino D."/>
            <person name="Jungbluth S."/>
            <person name="Walsh D.A."/>
            <person name="Denef V.J."/>
            <person name="McMahon K.D."/>
            <person name="Konstantinidis K.T."/>
            <person name="Eloe-Fadrosh E.A."/>
            <person name="Kyrpides N.C."/>
            <person name="Woyke T."/>
        </authorList>
    </citation>
    <scope>NUCLEOTIDE SEQUENCE</scope>
    <source>
        <strain evidence="2">GVMAG-M-3300020192-26</strain>
    </source>
</reference>
<organism evidence="2">
    <name type="scientific">viral metagenome</name>
    <dbReference type="NCBI Taxonomy" id="1070528"/>
    <lineage>
        <taxon>unclassified sequences</taxon>
        <taxon>metagenomes</taxon>
        <taxon>organismal metagenomes</taxon>
    </lineage>
</organism>
<dbReference type="AlphaFoldDB" id="A0A6C0CAY6"/>
<accession>A0A6C0CAY6</accession>
<keyword evidence="1" id="KW-1133">Transmembrane helix</keyword>
<feature type="transmembrane region" description="Helical" evidence="1">
    <location>
        <begin position="53"/>
        <end position="72"/>
    </location>
</feature>
<evidence type="ECO:0000313" key="2">
    <source>
        <dbReference type="EMBL" id="QHT00829.1"/>
    </source>
</evidence>
<proteinExistence type="predicted"/>
<keyword evidence="1" id="KW-0472">Membrane</keyword>
<evidence type="ECO:0000256" key="1">
    <source>
        <dbReference type="SAM" id="Phobius"/>
    </source>
</evidence>